<sequence length="386" mass="43989">MKIYFLIFDIYGLGGTVRTVLNVANYLAENGYDIEIISVFKFNKEASFYIDPRIKIKVLVDRKKSNGSGITGKIKSDLRKIRSFVIHPDDEAYSFFSLFSDIKMIRYLKTIKKGILITTRPSFNILATKYINKNVTLIGQEHLNITIYPARMKNSIIKSYGKLDYLATLTDADTKDYEDLLNNQKVSVIKLTNSVPRLEHVKSNLENKVIIAAGRLVNQKGFDLLIDAFEIVKERYPDWKVKIFGKGRDKRDLTLRIIEKGLYNHVLLMGPTNDIELELENASIFALSSRYEGFGMVIVEAMQCGVPVVSFDCPRGPGEIITHGEDGILVEDGNINEFAKELMNLMGNYEKRKELGNNAIDSVKKYEIDVIGNEWIKLFEKIKSNK</sequence>
<organism evidence="2 3">
    <name type="scientific">Romboutsia faecis</name>
    <dbReference type="NCBI Taxonomy" id="2764597"/>
    <lineage>
        <taxon>Bacteria</taxon>
        <taxon>Bacillati</taxon>
        <taxon>Bacillota</taxon>
        <taxon>Clostridia</taxon>
        <taxon>Peptostreptococcales</taxon>
        <taxon>Peptostreptococcaceae</taxon>
        <taxon>Romboutsia</taxon>
    </lineage>
</organism>
<reference evidence="2 3" key="1">
    <citation type="submission" date="2020-08" db="EMBL/GenBank/DDBJ databases">
        <authorList>
            <person name="Liu C."/>
            <person name="Sun Q."/>
        </authorList>
    </citation>
    <scope>NUCLEOTIDE SEQUENCE [LARGE SCALE GENOMIC DNA]</scope>
    <source>
        <strain evidence="2 3">NSJ-18</strain>
    </source>
</reference>
<dbReference type="EMBL" id="JACRWE010000002">
    <property type="protein sequence ID" value="MBC5995862.1"/>
    <property type="molecule type" value="Genomic_DNA"/>
</dbReference>
<dbReference type="Pfam" id="PF00534">
    <property type="entry name" value="Glycos_transf_1"/>
    <property type="match status" value="1"/>
</dbReference>
<dbReference type="SUPFAM" id="SSF53756">
    <property type="entry name" value="UDP-Glycosyltransferase/glycogen phosphorylase"/>
    <property type="match status" value="1"/>
</dbReference>
<dbReference type="CDD" id="cd03820">
    <property type="entry name" value="GT4_AmsD-like"/>
    <property type="match status" value="1"/>
</dbReference>
<dbReference type="Gene3D" id="3.40.50.2000">
    <property type="entry name" value="Glycogen Phosphorylase B"/>
    <property type="match status" value="2"/>
</dbReference>
<evidence type="ECO:0000259" key="1">
    <source>
        <dbReference type="Pfam" id="PF00534"/>
    </source>
</evidence>
<evidence type="ECO:0000313" key="3">
    <source>
        <dbReference type="Proteomes" id="UP000609849"/>
    </source>
</evidence>
<proteinExistence type="predicted"/>
<dbReference type="Proteomes" id="UP000609849">
    <property type="component" value="Unassembled WGS sequence"/>
</dbReference>
<dbReference type="InterPro" id="IPR001296">
    <property type="entry name" value="Glyco_trans_1"/>
</dbReference>
<keyword evidence="3" id="KW-1185">Reference proteome</keyword>
<feature type="domain" description="Glycosyl transferase family 1" evidence="1">
    <location>
        <begin position="202"/>
        <end position="360"/>
    </location>
</feature>
<dbReference type="PANTHER" id="PTHR12526:SF627">
    <property type="entry name" value="D-RHAMNOSYLTRANSFERASE WBPZ"/>
    <property type="match status" value="1"/>
</dbReference>
<name>A0ABR7JLR5_9FIRM</name>
<gene>
    <name evidence="2" type="ORF">H8923_03755</name>
</gene>
<accession>A0ABR7JLR5</accession>
<dbReference type="PANTHER" id="PTHR12526">
    <property type="entry name" value="GLYCOSYLTRANSFERASE"/>
    <property type="match status" value="1"/>
</dbReference>
<protein>
    <submittedName>
        <fullName evidence="2">Glycosyltransferase family 4 protein</fullName>
    </submittedName>
</protein>
<evidence type="ECO:0000313" key="2">
    <source>
        <dbReference type="EMBL" id="MBC5995862.1"/>
    </source>
</evidence>
<comment type="caution">
    <text evidence="2">The sequence shown here is derived from an EMBL/GenBank/DDBJ whole genome shotgun (WGS) entry which is preliminary data.</text>
</comment>